<dbReference type="Proteomes" id="UP001152798">
    <property type="component" value="Chromosome 3"/>
</dbReference>
<name>A0A9P0EDP5_NEZVI</name>
<feature type="region of interest" description="Disordered" evidence="1">
    <location>
        <begin position="1"/>
        <end position="94"/>
    </location>
</feature>
<proteinExistence type="predicted"/>
<evidence type="ECO:0000313" key="2">
    <source>
        <dbReference type="EMBL" id="CAH1394538.1"/>
    </source>
</evidence>
<protein>
    <submittedName>
        <fullName evidence="2">Uncharacterized protein</fullName>
    </submittedName>
</protein>
<sequence>MTIDEHVDCEDEGAGHPEVGEGGEVEDIQPAIERPSPVEEHPSGVVAGIGGLEEEQGLDRAGPEPPQDKRNGQEDEASQVVEQHGHPPARPTALEGVVQEVAQGSGQHQLLLRRVVGVRGPQHDGGVLAVRGHDEADDEHRVEEGHQGPREDFPQLGRERPVDEAPTKAQRKDRCQSSCCFGPHRKVLH</sequence>
<reference evidence="2" key="1">
    <citation type="submission" date="2022-01" db="EMBL/GenBank/DDBJ databases">
        <authorList>
            <person name="King R."/>
        </authorList>
    </citation>
    <scope>NUCLEOTIDE SEQUENCE</scope>
</reference>
<gene>
    <name evidence="2" type="ORF">NEZAVI_LOCUS5018</name>
</gene>
<organism evidence="2 3">
    <name type="scientific">Nezara viridula</name>
    <name type="common">Southern green stink bug</name>
    <name type="synonym">Cimex viridulus</name>
    <dbReference type="NCBI Taxonomy" id="85310"/>
    <lineage>
        <taxon>Eukaryota</taxon>
        <taxon>Metazoa</taxon>
        <taxon>Ecdysozoa</taxon>
        <taxon>Arthropoda</taxon>
        <taxon>Hexapoda</taxon>
        <taxon>Insecta</taxon>
        <taxon>Pterygota</taxon>
        <taxon>Neoptera</taxon>
        <taxon>Paraneoptera</taxon>
        <taxon>Hemiptera</taxon>
        <taxon>Heteroptera</taxon>
        <taxon>Panheteroptera</taxon>
        <taxon>Pentatomomorpha</taxon>
        <taxon>Pentatomoidea</taxon>
        <taxon>Pentatomidae</taxon>
        <taxon>Pentatominae</taxon>
        <taxon>Nezara</taxon>
    </lineage>
</organism>
<evidence type="ECO:0000256" key="1">
    <source>
        <dbReference type="SAM" id="MobiDB-lite"/>
    </source>
</evidence>
<dbReference type="EMBL" id="OV725079">
    <property type="protein sequence ID" value="CAH1394538.1"/>
    <property type="molecule type" value="Genomic_DNA"/>
</dbReference>
<evidence type="ECO:0000313" key="3">
    <source>
        <dbReference type="Proteomes" id="UP001152798"/>
    </source>
</evidence>
<feature type="compositionally biased region" description="Basic and acidic residues" evidence="1">
    <location>
        <begin position="131"/>
        <end position="175"/>
    </location>
</feature>
<feature type="region of interest" description="Disordered" evidence="1">
    <location>
        <begin position="121"/>
        <end position="189"/>
    </location>
</feature>
<keyword evidence="3" id="KW-1185">Reference proteome</keyword>
<dbReference type="AlphaFoldDB" id="A0A9P0EDP5"/>
<feature type="compositionally biased region" description="Basic and acidic residues" evidence="1">
    <location>
        <begin position="57"/>
        <end position="73"/>
    </location>
</feature>
<accession>A0A9P0EDP5</accession>